<dbReference type="AlphaFoldDB" id="A0A2A5JQR1"/>
<dbReference type="EMBL" id="NKHF01000049">
    <property type="protein sequence ID" value="PCK31669.1"/>
    <property type="molecule type" value="Genomic_DNA"/>
</dbReference>
<feature type="transmembrane region" description="Helical" evidence="2">
    <location>
        <begin position="200"/>
        <end position="219"/>
    </location>
</feature>
<evidence type="ECO:0000313" key="4">
    <source>
        <dbReference type="EMBL" id="PCK31669.1"/>
    </source>
</evidence>
<keyword evidence="4" id="KW-0808">Transferase</keyword>
<evidence type="ECO:0000259" key="3">
    <source>
        <dbReference type="PROSITE" id="PS50930"/>
    </source>
</evidence>
<feature type="domain" description="HTH LytTR-type" evidence="3">
    <location>
        <begin position="359"/>
        <end position="462"/>
    </location>
</feature>
<feature type="transmembrane region" description="Helical" evidence="2">
    <location>
        <begin position="305"/>
        <end position="320"/>
    </location>
</feature>
<name>A0A2A5JQR1_PSEO7</name>
<feature type="transmembrane region" description="Helical" evidence="2">
    <location>
        <begin position="231"/>
        <end position="250"/>
    </location>
</feature>
<dbReference type="InterPro" id="IPR007492">
    <property type="entry name" value="LytTR_DNA-bd_dom"/>
</dbReference>
<keyword evidence="2" id="KW-1133">Transmembrane helix</keyword>
<sequence length="469" mass="51797">MSVSPTAPPRFDEAHCYEAKLSEVDPQNSAVWVLLTFERVKLETLPAPIGLYLFAKASSEVFLNGVKLGSNGVPAADRTERMGKMDTVFYVPESLIEQNNKLVLLLSSQHSALTLAYPIHYIGFGQFGDPKQYIQTFSALALILIGAFILGALYFISLSVGQQGNTASKIFAALCLLAAVQLGAEMSRGLVNYTYLWHDIRLIIVTLCSFLFGVLLLAYSSIKVAQHQALHWIYIGAILTLVAIFFAPGFDTKTTAGIFVPLLVSLFQLGYFWRRAKTNQLATWFIVQLLVAVTILCVASSFHEIIHFVIIAVLLGYLFTRQAREYQVQQSKLSQDQAHIAKLEFKLAQNTQTQCPAKLEVSVAGKTEYIVLTDIAFCKAAGDYVELHMMDKSQKLFSGSLKQLELTLPSIFVKTHRSYLINLNEVVSLEGGGSQHQLKLTNGISVPVSRRLVPSVRATLNSSAVSYTN</sequence>
<dbReference type="PANTHER" id="PTHR37299">
    <property type="entry name" value="TRANSCRIPTIONAL REGULATOR-RELATED"/>
    <property type="match status" value="1"/>
</dbReference>
<keyword evidence="2" id="KW-0472">Membrane</keyword>
<protein>
    <submittedName>
        <fullName evidence="4">Histidine kinase</fullName>
    </submittedName>
</protein>
<proteinExistence type="predicted"/>
<dbReference type="Pfam" id="PF04397">
    <property type="entry name" value="LytTR"/>
    <property type="match status" value="1"/>
</dbReference>
<keyword evidence="4" id="KW-0418">Kinase</keyword>
<dbReference type="GO" id="GO:0016301">
    <property type="term" value="F:kinase activity"/>
    <property type="evidence" value="ECO:0007669"/>
    <property type="project" value="UniProtKB-KW"/>
</dbReference>
<dbReference type="PANTHER" id="PTHR37299:SF1">
    <property type="entry name" value="STAGE 0 SPORULATION PROTEIN A HOMOLOG"/>
    <property type="match status" value="1"/>
</dbReference>
<dbReference type="PROSITE" id="PS50930">
    <property type="entry name" value="HTH_LYTTR"/>
    <property type="match status" value="1"/>
</dbReference>
<feature type="transmembrane region" description="Helical" evidence="2">
    <location>
        <begin position="102"/>
        <end position="122"/>
    </location>
</feature>
<keyword evidence="2" id="KW-0812">Transmembrane</keyword>
<keyword evidence="1" id="KW-0902">Two-component regulatory system</keyword>
<evidence type="ECO:0000256" key="1">
    <source>
        <dbReference type="ARBA" id="ARBA00023012"/>
    </source>
</evidence>
<reference evidence="5" key="1">
    <citation type="journal article" date="2019" name="Genome Announc.">
        <title>Draft Genome Sequence of Pseudoalteromonas piscicida Strain 36Y ROTHPW, an Hypersaline Seawater Isolate from the South Coast of Sonora, Mexico.</title>
        <authorList>
            <person name="Sanchez-Diaz R."/>
            <person name="Molina-Garza Z.J."/>
            <person name="Cruz-Suarez L.E."/>
            <person name="Selvin J."/>
            <person name="Kiran G.S."/>
            <person name="Ibarra-Gamez J.C."/>
            <person name="Gomez-Gil B."/>
            <person name="Galaviz-Silva L."/>
        </authorList>
    </citation>
    <scope>NUCLEOTIDE SEQUENCE [LARGE SCALE GENOMIC DNA]</scope>
    <source>
        <strain evidence="5">36Y_RITHPW</strain>
    </source>
</reference>
<dbReference type="Gene3D" id="2.40.50.1020">
    <property type="entry name" value="LytTr DNA-binding domain"/>
    <property type="match status" value="1"/>
</dbReference>
<gene>
    <name evidence="4" type="ORF">CEX98_11150</name>
</gene>
<dbReference type="Proteomes" id="UP000228621">
    <property type="component" value="Unassembled WGS sequence"/>
</dbReference>
<dbReference type="GO" id="GO:0000156">
    <property type="term" value="F:phosphorelay response regulator activity"/>
    <property type="evidence" value="ECO:0007669"/>
    <property type="project" value="InterPro"/>
</dbReference>
<comment type="caution">
    <text evidence="4">The sequence shown here is derived from an EMBL/GenBank/DDBJ whole genome shotgun (WGS) entry which is preliminary data.</text>
</comment>
<keyword evidence="5" id="KW-1185">Reference proteome</keyword>
<evidence type="ECO:0000313" key="5">
    <source>
        <dbReference type="Proteomes" id="UP000228621"/>
    </source>
</evidence>
<feature type="transmembrane region" description="Helical" evidence="2">
    <location>
        <begin position="281"/>
        <end position="299"/>
    </location>
</feature>
<feature type="transmembrane region" description="Helical" evidence="2">
    <location>
        <begin position="256"/>
        <end position="274"/>
    </location>
</feature>
<feature type="transmembrane region" description="Helical" evidence="2">
    <location>
        <begin position="134"/>
        <end position="158"/>
    </location>
</feature>
<dbReference type="OrthoDB" id="9781059at2"/>
<evidence type="ECO:0000256" key="2">
    <source>
        <dbReference type="SAM" id="Phobius"/>
    </source>
</evidence>
<accession>A0A2A5JQR1</accession>
<dbReference type="SMART" id="SM00850">
    <property type="entry name" value="LytTR"/>
    <property type="match status" value="1"/>
</dbReference>
<feature type="transmembrane region" description="Helical" evidence="2">
    <location>
        <begin position="170"/>
        <end position="188"/>
    </location>
</feature>
<organism evidence="4 5">
    <name type="scientific">Pseudoalteromonas piscicida</name>
    <dbReference type="NCBI Taxonomy" id="43662"/>
    <lineage>
        <taxon>Bacteria</taxon>
        <taxon>Pseudomonadati</taxon>
        <taxon>Pseudomonadota</taxon>
        <taxon>Gammaproteobacteria</taxon>
        <taxon>Alteromonadales</taxon>
        <taxon>Pseudoalteromonadaceae</taxon>
        <taxon>Pseudoalteromonas</taxon>
    </lineage>
</organism>
<dbReference type="GO" id="GO:0003677">
    <property type="term" value="F:DNA binding"/>
    <property type="evidence" value="ECO:0007669"/>
    <property type="project" value="InterPro"/>
</dbReference>
<dbReference type="InterPro" id="IPR046947">
    <property type="entry name" value="LytR-like"/>
</dbReference>